<dbReference type="AlphaFoldDB" id="A0A0K2UZZ3"/>
<evidence type="ECO:0000313" key="2">
    <source>
        <dbReference type="EMBL" id="CDW43301.1"/>
    </source>
</evidence>
<sequence length="119" mass="13380">MTIKTMIIIGLLMSTLFVHYTNSRKAVNCGFVCYRWRKCKGKLIGLTGSSGNRPSEVGTTGQLFFHKCGSPRDGCICVEEVKEKQKVVVVDVRPHIPNNLVQFINNEAHDWLSNLVQID</sequence>
<keyword evidence="1" id="KW-0732">Signal</keyword>
<accession>A0A0K2UZZ3</accession>
<feature type="chain" id="PRO_5005489044" evidence="1">
    <location>
        <begin position="24"/>
        <end position="119"/>
    </location>
</feature>
<organism evidence="2">
    <name type="scientific">Lepeophtheirus salmonis</name>
    <name type="common">Salmon louse</name>
    <name type="synonym">Caligus salmonis</name>
    <dbReference type="NCBI Taxonomy" id="72036"/>
    <lineage>
        <taxon>Eukaryota</taxon>
        <taxon>Metazoa</taxon>
        <taxon>Ecdysozoa</taxon>
        <taxon>Arthropoda</taxon>
        <taxon>Crustacea</taxon>
        <taxon>Multicrustacea</taxon>
        <taxon>Hexanauplia</taxon>
        <taxon>Copepoda</taxon>
        <taxon>Siphonostomatoida</taxon>
        <taxon>Caligidae</taxon>
        <taxon>Lepeophtheirus</taxon>
    </lineage>
</organism>
<proteinExistence type="predicted"/>
<name>A0A0K2UZZ3_LEPSM</name>
<feature type="signal peptide" evidence="1">
    <location>
        <begin position="1"/>
        <end position="23"/>
    </location>
</feature>
<evidence type="ECO:0000256" key="1">
    <source>
        <dbReference type="SAM" id="SignalP"/>
    </source>
</evidence>
<protein>
    <submittedName>
        <fullName evidence="2">Uncharacterized protein</fullName>
    </submittedName>
</protein>
<reference evidence="2" key="1">
    <citation type="submission" date="2014-05" db="EMBL/GenBank/DDBJ databases">
        <authorList>
            <person name="Chronopoulou M."/>
        </authorList>
    </citation>
    <scope>NUCLEOTIDE SEQUENCE</scope>
    <source>
        <tissue evidence="2">Whole organism</tissue>
    </source>
</reference>
<dbReference type="OrthoDB" id="10521661at2759"/>
<dbReference type="EMBL" id="HACA01025940">
    <property type="protein sequence ID" value="CDW43301.1"/>
    <property type="molecule type" value="Transcribed_RNA"/>
</dbReference>